<dbReference type="InterPro" id="IPR011990">
    <property type="entry name" value="TPR-like_helical_dom_sf"/>
</dbReference>
<dbReference type="Pfam" id="PF13445">
    <property type="entry name" value="zf-RING_UBOX"/>
    <property type="match status" value="1"/>
</dbReference>
<name>A0ABM5EVB0_9SAUR</name>
<protein>
    <submittedName>
        <fullName evidence="10">LON peptidase N-terminal domain and RING finger protein 3</fullName>
    </submittedName>
</protein>
<keyword evidence="1" id="KW-0479">Metal-binding</keyword>
<dbReference type="InterPro" id="IPR001841">
    <property type="entry name" value="Znf_RING"/>
</dbReference>
<feature type="compositionally biased region" description="Pro residues" evidence="6">
    <location>
        <begin position="60"/>
        <end position="81"/>
    </location>
</feature>
<dbReference type="Gene3D" id="3.30.40.10">
    <property type="entry name" value="Zinc/RING finger domain, C3HC4 (zinc finger)"/>
    <property type="match status" value="2"/>
</dbReference>
<dbReference type="InterPro" id="IPR046336">
    <property type="entry name" value="Lon_prtase_N_sf"/>
</dbReference>
<dbReference type="PANTHER" id="PTHR23327:SF41">
    <property type="entry name" value="LON PEPTIDASE N-TERMINAL DOMAIN AND RING FINGER PROTEIN 3"/>
    <property type="match status" value="1"/>
</dbReference>
<dbReference type="InterPro" id="IPR017907">
    <property type="entry name" value="Znf_RING_CS"/>
</dbReference>
<dbReference type="Gene3D" id="2.30.130.40">
    <property type="entry name" value="LON domain-like"/>
    <property type="match status" value="1"/>
</dbReference>
<dbReference type="Proteomes" id="UP001652642">
    <property type="component" value="Chromosome 11"/>
</dbReference>
<dbReference type="PROSITE" id="PS50005">
    <property type="entry name" value="TPR"/>
    <property type="match status" value="1"/>
</dbReference>
<feature type="region of interest" description="Disordered" evidence="6">
    <location>
        <begin position="1"/>
        <end position="139"/>
    </location>
</feature>
<keyword evidence="5" id="KW-0802">TPR repeat</keyword>
<dbReference type="PROSITE" id="PS50089">
    <property type="entry name" value="ZF_RING_2"/>
    <property type="match status" value="2"/>
</dbReference>
<evidence type="ECO:0000313" key="10">
    <source>
        <dbReference type="RefSeq" id="XP_072837089.1"/>
    </source>
</evidence>
<dbReference type="Pfam" id="PF02190">
    <property type="entry name" value="LON_substr_bdg"/>
    <property type="match status" value="1"/>
</dbReference>
<feature type="domain" description="RING-type" evidence="7">
    <location>
        <begin position="462"/>
        <end position="500"/>
    </location>
</feature>
<feature type="domain" description="Lon N-terminal" evidence="8">
    <location>
        <begin position="541"/>
        <end position="750"/>
    </location>
</feature>
<feature type="domain" description="RING-type" evidence="7">
    <location>
        <begin position="175"/>
        <end position="214"/>
    </location>
</feature>
<dbReference type="RefSeq" id="XP_072837089.1">
    <property type="nucleotide sequence ID" value="XM_072980988.1"/>
</dbReference>
<dbReference type="SMART" id="SM00028">
    <property type="entry name" value="TPR"/>
    <property type="match status" value="3"/>
</dbReference>
<gene>
    <name evidence="10" type="primary">LONRF3</name>
</gene>
<keyword evidence="9" id="KW-1185">Reference proteome</keyword>
<feature type="compositionally biased region" description="Basic and acidic residues" evidence="6">
    <location>
        <begin position="352"/>
        <end position="372"/>
    </location>
</feature>
<evidence type="ECO:0000256" key="2">
    <source>
        <dbReference type="ARBA" id="ARBA00022771"/>
    </source>
</evidence>
<dbReference type="InterPro" id="IPR019734">
    <property type="entry name" value="TPR_rpt"/>
</dbReference>
<dbReference type="CDD" id="cd16513">
    <property type="entry name" value="RING-HC_LONFs_rpt1"/>
    <property type="match status" value="1"/>
</dbReference>
<dbReference type="InterPro" id="IPR015947">
    <property type="entry name" value="PUA-like_sf"/>
</dbReference>
<feature type="repeat" description="TPR" evidence="5">
    <location>
        <begin position="245"/>
        <end position="278"/>
    </location>
</feature>
<dbReference type="Pfam" id="PF13923">
    <property type="entry name" value="zf-C3HC4_2"/>
    <property type="match status" value="1"/>
</dbReference>
<dbReference type="SMART" id="SM00464">
    <property type="entry name" value="LON"/>
    <property type="match status" value="1"/>
</dbReference>
<evidence type="ECO:0000256" key="5">
    <source>
        <dbReference type="PROSITE-ProRule" id="PRU00339"/>
    </source>
</evidence>
<evidence type="ECO:0000259" key="8">
    <source>
        <dbReference type="PROSITE" id="PS51787"/>
    </source>
</evidence>
<evidence type="ECO:0000256" key="4">
    <source>
        <dbReference type="PROSITE-ProRule" id="PRU00175"/>
    </source>
</evidence>
<dbReference type="InterPro" id="IPR013083">
    <property type="entry name" value="Znf_RING/FYVE/PHD"/>
</dbReference>
<feature type="region of interest" description="Disordered" evidence="6">
    <location>
        <begin position="349"/>
        <end position="372"/>
    </location>
</feature>
<evidence type="ECO:0000256" key="1">
    <source>
        <dbReference type="ARBA" id="ARBA00022723"/>
    </source>
</evidence>
<dbReference type="SMART" id="SM00184">
    <property type="entry name" value="RING"/>
    <property type="match status" value="2"/>
</dbReference>
<dbReference type="SUPFAM" id="SSF88697">
    <property type="entry name" value="PUA domain-like"/>
    <property type="match status" value="1"/>
</dbReference>
<organism evidence="9 10">
    <name type="scientific">Pogona vitticeps</name>
    <name type="common">central bearded dragon</name>
    <dbReference type="NCBI Taxonomy" id="103695"/>
    <lineage>
        <taxon>Eukaryota</taxon>
        <taxon>Metazoa</taxon>
        <taxon>Chordata</taxon>
        <taxon>Craniata</taxon>
        <taxon>Vertebrata</taxon>
        <taxon>Euteleostomi</taxon>
        <taxon>Lepidosauria</taxon>
        <taxon>Squamata</taxon>
        <taxon>Bifurcata</taxon>
        <taxon>Unidentata</taxon>
        <taxon>Episquamata</taxon>
        <taxon>Toxicofera</taxon>
        <taxon>Iguania</taxon>
        <taxon>Acrodonta</taxon>
        <taxon>Agamidae</taxon>
        <taxon>Amphibolurinae</taxon>
        <taxon>Pogona</taxon>
    </lineage>
</organism>
<dbReference type="SUPFAM" id="SSF57850">
    <property type="entry name" value="RING/U-box"/>
    <property type="match status" value="2"/>
</dbReference>
<evidence type="ECO:0000256" key="3">
    <source>
        <dbReference type="ARBA" id="ARBA00022833"/>
    </source>
</evidence>
<reference evidence="10" key="1">
    <citation type="submission" date="2025-08" db="UniProtKB">
        <authorList>
            <consortium name="RefSeq"/>
        </authorList>
    </citation>
    <scope>IDENTIFICATION</scope>
</reference>
<evidence type="ECO:0000256" key="6">
    <source>
        <dbReference type="SAM" id="MobiDB-lite"/>
    </source>
</evidence>
<keyword evidence="2 4" id="KW-0863">Zinc-finger</keyword>
<sequence>MKGRGRQPSRAPHGARGAHGRAQEQQRRRRPPLAGPPRAKRAPGVGGTGSGSPREEEPPGRPLEPPPPPPPPGAMGTPPPLQAERGEPPSGLAQPPGGGASPGGRLLAFPVPSSVWPAGAPSRGRRGRRPEVPEAAGRAEEPLLGELVERLARRLRAGKGAPSGREREPGALLGCPKCHGFLYEPVSLLCGHTFCKKCLEREASPGGPAGCDLCPALPGARPARLRVNVVLSNLLAKWFPGQVKASRLRHEGNLLYEEKQLRAALQKYDEAVRLAPRDHLLYSNRSQINSTLKCCREALDDAEMACRLQPYWAKGHLRKGQALANLGKTEEALHEFLFCLALDSGNQTSKSESQRENMGQDKNSSVREDQKMRECENLAKSTLVTECRKGSLDENRGASSEVESDLHISEKCRLLKRKHCSEGMPNTDPPSKIVKRDNADGKGSGAGNGVLFEAVDPSELECSLCMRLFYEPVTTPCGHTFCLKCLERCLDHNPKCPLCKEELSECLAMRKHCKTVLLEELIAKYLPEELTERRKLYEEEMAELSNLNKNVPIFVCTMAYPTVPCPLHIFEPCYRLMIRRCMETGTKQFGMCIGDPVQGFADYGCILEIRNVEFFADGRSVVDSIGKRRFKVLRHGQRDGYNTADIEYIEDQPVQGEDYASLVVLHDSVYDQACMWFDSLKATLKSRILNHFGPMPAKDADPQASPNGPAWCWWILAVLPLESRAQLPFLAMTSLKDRLNGIGQDNSREEVFVLEKDFLVAGLEPAFSAPAEIRAPSSSPLVRECEIAHERKCVFPAMKRATHHCKPCSSFKVPCLRDWVCQ</sequence>
<dbReference type="PROSITE" id="PS00518">
    <property type="entry name" value="ZF_RING_1"/>
    <property type="match status" value="2"/>
</dbReference>
<dbReference type="InterPro" id="IPR027370">
    <property type="entry name" value="Znf-RING_euk"/>
</dbReference>
<dbReference type="CDD" id="cd16514">
    <property type="entry name" value="RING-HC_LONFs_rpt2"/>
    <property type="match status" value="1"/>
</dbReference>
<evidence type="ECO:0000259" key="7">
    <source>
        <dbReference type="PROSITE" id="PS50089"/>
    </source>
</evidence>
<accession>A0ABM5EVB0</accession>
<feature type="compositionally biased region" description="Basic and acidic residues" evidence="6">
    <location>
        <begin position="129"/>
        <end position="139"/>
    </location>
</feature>
<dbReference type="PROSITE" id="PS51787">
    <property type="entry name" value="LON_N"/>
    <property type="match status" value="1"/>
</dbReference>
<dbReference type="Gene3D" id="1.25.40.10">
    <property type="entry name" value="Tetratricopeptide repeat domain"/>
    <property type="match status" value="1"/>
</dbReference>
<dbReference type="InterPro" id="IPR003111">
    <property type="entry name" value="Lon_prtase_N"/>
</dbReference>
<evidence type="ECO:0000313" key="9">
    <source>
        <dbReference type="Proteomes" id="UP001652642"/>
    </source>
</evidence>
<keyword evidence="3" id="KW-0862">Zinc</keyword>
<dbReference type="SUPFAM" id="SSF48452">
    <property type="entry name" value="TPR-like"/>
    <property type="match status" value="1"/>
</dbReference>
<proteinExistence type="predicted"/>
<dbReference type="PANTHER" id="PTHR23327">
    <property type="entry name" value="RING FINGER PROTEIN 127"/>
    <property type="match status" value="1"/>
</dbReference>
<dbReference type="GeneID" id="110090258"/>